<evidence type="ECO:0000313" key="2">
    <source>
        <dbReference type="EMBL" id="SPE17987.1"/>
    </source>
</evidence>
<keyword evidence="1" id="KW-0472">Membrane</keyword>
<keyword evidence="1" id="KW-0812">Transmembrane</keyword>
<organism evidence="2 3">
    <name type="scientific">Candidatus Sulfuritelmatomonas gaucii</name>
    <dbReference type="NCBI Taxonomy" id="2043161"/>
    <lineage>
        <taxon>Bacteria</taxon>
        <taxon>Pseudomonadati</taxon>
        <taxon>Acidobacteriota</taxon>
        <taxon>Terriglobia</taxon>
        <taxon>Terriglobales</taxon>
        <taxon>Acidobacteriaceae</taxon>
        <taxon>Candidatus Sulfuritelmatomonas</taxon>
    </lineage>
</organism>
<evidence type="ECO:0000313" key="3">
    <source>
        <dbReference type="Proteomes" id="UP000239735"/>
    </source>
</evidence>
<evidence type="ECO:0000256" key="1">
    <source>
        <dbReference type="SAM" id="Phobius"/>
    </source>
</evidence>
<accession>A0A2N9L3T2</accession>
<name>A0A2N9L3T2_9BACT</name>
<dbReference type="Proteomes" id="UP000239735">
    <property type="component" value="Unassembled WGS sequence"/>
</dbReference>
<dbReference type="EMBL" id="OKRB01000024">
    <property type="protein sequence ID" value="SPE17987.1"/>
    <property type="molecule type" value="Genomic_DNA"/>
</dbReference>
<gene>
    <name evidence="2" type="ORF">SBA5_120063</name>
</gene>
<protein>
    <submittedName>
        <fullName evidence="2">Uncharacterized protein</fullName>
    </submittedName>
</protein>
<sequence>MPERFRQRLSGFHKIVVLVHLRAAQTRYGRDMAPSPRGERPVRIVAFEEHKLPGLNRESVGIQMKLVGLVVNLTINTVIFAKRLSRYFATKVNPFRFAVAVPSCHLSLLFLFWVDYPIRVRLHVSMV</sequence>
<proteinExistence type="predicted"/>
<feature type="transmembrane region" description="Helical" evidence="1">
    <location>
        <begin position="97"/>
        <end position="116"/>
    </location>
</feature>
<dbReference type="AlphaFoldDB" id="A0A2N9L3T2"/>
<reference evidence="3" key="1">
    <citation type="submission" date="2018-02" db="EMBL/GenBank/DDBJ databases">
        <authorList>
            <person name="Hausmann B."/>
        </authorList>
    </citation>
    <scope>NUCLEOTIDE SEQUENCE [LARGE SCALE GENOMIC DNA]</scope>
    <source>
        <strain evidence="3">Peat soil MAG SbA5</strain>
    </source>
</reference>
<keyword evidence="1" id="KW-1133">Transmembrane helix</keyword>